<dbReference type="InterPro" id="IPR036864">
    <property type="entry name" value="Zn2-C6_fun-type_DNA-bd_sf"/>
</dbReference>
<feature type="compositionally biased region" description="Polar residues" evidence="8">
    <location>
        <begin position="373"/>
        <end position="387"/>
    </location>
</feature>
<dbReference type="OrthoDB" id="2154091at2759"/>
<keyword evidence="11" id="KW-1185">Reference proteome</keyword>
<dbReference type="KEGG" id="nhe:NECHADRAFT_85544"/>
<dbReference type="AlphaFoldDB" id="C7ZNU4"/>
<dbReference type="InterPro" id="IPR007219">
    <property type="entry name" value="XnlR_reg_dom"/>
</dbReference>
<dbReference type="CDD" id="cd00067">
    <property type="entry name" value="GAL4"/>
    <property type="match status" value="1"/>
</dbReference>
<keyword evidence="3" id="KW-0862">Zinc</keyword>
<organism evidence="10 11">
    <name type="scientific">Fusarium vanettenii (strain ATCC MYA-4622 / CBS 123669 / FGSC 9596 / NRRL 45880 / 77-13-4)</name>
    <name type="common">Fusarium solani subsp. pisi</name>
    <dbReference type="NCBI Taxonomy" id="660122"/>
    <lineage>
        <taxon>Eukaryota</taxon>
        <taxon>Fungi</taxon>
        <taxon>Dikarya</taxon>
        <taxon>Ascomycota</taxon>
        <taxon>Pezizomycotina</taxon>
        <taxon>Sordariomycetes</taxon>
        <taxon>Hypocreomycetidae</taxon>
        <taxon>Hypocreales</taxon>
        <taxon>Nectriaceae</taxon>
        <taxon>Fusarium</taxon>
        <taxon>Fusarium solani species complex</taxon>
        <taxon>Fusarium vanettenii</taxon>
    </lineage>
</organism>
<dbReference type="SMART" id="SM00906">
    <property type="entry name" value="Fungal_trans"/>
    <property type="match status" value="1"/>
</dbReference>
<dbReference type="GO" id="GO:0000981">
    <property type="term" value="F:DNA-binding transcription factor activity, RNA polymerase II-specific"/>
    <property type="evidence" value="ECO:0007669"/>
    <property type="project" value="InterPro"/>
</dbReference>
<dbReference type="Pfam" id="PF04082">
    <property type="entry name" value="Fungal_trans"/>
    <property type="match status" value="1"/>
</dbReference>
<evidence type="ECO:0000256" key="2">
    <source>
        <dbReference type="ARBA" id="ARBA00022723"/>
    </source>
</evidence>
<dbReference type="PANTHER" id="PTHR31313:SF83">
    <property type="entry name" value="ZN(II)2CYS6 TRANSCRIPTION FACTOR (EUROFUNG)"/>
    <property type="match status" value="1"/>
</dbReference>
<dbReference type="VEuPathDB" id="FungiDB:NECHADRAFT_85544"/>
<dbReference type="GO" id="GO:0003677">
    <property type="term" value="F:DNA binding"/>
    <property type="evidence" value="ECO:0007669"/>
    <property type="project" value="UniProtKB-KW"/>
</dbReference>
<evidence type="ECO:0000313" key="11">
    <source>
        <dbReference type="Proteomes" id="UP000005206"/>
    </source>
</evidence>
<evidence type="ECO:0000256" key="8">
    <source>
        <dbReference type="SAM" id="MobiDB-lite"/>
    </source>
</evidence>
<evidence type="ECO:0000256" key="1">
    <source>
        <dbReference type="ARBA" id="ARBA00004123"/>
    </source>
</evidence>
<feature type="domain" description="Zn(2)-C6 fungal-type" evidence="9">
    <location>
        <begin position="38"/>
        <end position="68"/>
    </location>
</feature>
<dbReference type="CDD" id="cd12148">
    <property type="entry name" value="fungal_TF_MHR"/>
    <property type="match status" value="1"/>
</dbReference>
<dbReference type="PANTHER" id="PTHR31313">
    <property type="entry name" value="TY1 ENHANCER ACTIVATOR"/>
    <property type="match status" value="1"/>
</dbReference>
<evidence type="ECO:0000256" key="5">
    <source>
        <dbReference type="ARBA" id="ARBA00023125"/>
    </source>
</evidence>
<dbReference type="RefSeq" id="XP_003039969.1">
    <property type="nucleotide sequence ID" value="XM_003039923.1"/>
</dbReference>
<dbReference type="HOGENOM" id="CLU_007003_7_0_1"/>
<proteinExistence type="predicted"/>
<feature type="region of interest" description="Disordered" evidence="8">
    <location>
        <begin position="373"/>
        <end position="394"/>
    </location>
</feature>
<evidence type="ECO:0000256" key="7">
    <source>
        <dbReference type="ARBA" id="ARBA00023242"/>
    </source>
</evidence>
<reference evidence="10 11" key="1">
    <citation type="journal article" date="2009" name="PLoS Genet.">
        <title>The genome of Nectria haematococca: contribution of supernumerary chromosomes to gene expansion.</title>
        <authorList>
            <person name="Coleman J.J."/>
            <person name="Rounsley S.D."/>
            <person name="Rodriguez-Carres M."/>
            <person name="Kuo A."/>
            <person name="Wasmann C.C."/>
            <person name="Grimwood J."/>
            <person name="Schmutz J."/>
            <person name="Taga M."/>
            <person name="White G.J."/>
            <person name="Zhou S."/>
            <person name="Schwartz D.C."/>
            <person name="Freitag M."/>
            <person name="Ma L.J."/>
            <person name="Danchin E.G."/>
            <person name="Henrissat B."/>
            <person name="Coutinho P.M."/>
            <person name="Nelson D.R."/>
            <person name="Straney D."/>
            <person name="Napoli C.A."/>
            <person name="Barker B.M."/>
            <person name="Gribskov M."/>
            <person name="Rep M."/>
            <person name="Kroken S."/>
            <person name="Molnar I."/>
            <person name="Rensing C."/>
            <person name="Kennell J.C."/>
            <person name="Zamora J."/>
            <person name="Farman M.L."/>
            <person name="Selker E.U."/>
            <person name="Salamov A."/>
            <person name="Shapiro H."/>
            <person name="Pangilinan J."/>
            <person name="Lindquist E."/>
            <person name="Lamers C."/>
            <person name="Grigoriev I.V."/>
            <person name="Geiser D.M."/>
            <person name="Covert S.F."/>
            <person name="Temporini E."/>
            <person name="Vanetten H.D."/>
        </authorList>
    </citation>
    <scope>NUCLEOTIDE SEQUENCE [LARGE SCALE GENOMIC DNA]</scope>
    <source>
        <strain evidence="11">ATCC MYA-4622 / CBS 123669 / FGSC 9596 / NRRL 45880 / 77-13-4</strain>
    </source>
</reference>
<keyword evidence="2" id="KW-0479">Metal-binding</keyword>
<dbReference type="SUPFAM" id="SSF57701">
    <property type="entry name" value="Zn2/Cys6 DNA-binding domain"/>
    <property type="match status" value="1"/>
</dbReference>
<dbReference type="GO" id="GO:0008270">
    <property type="term" value="F:zinc ion binding"/>
    <property type="evidence" value="ECO:0007669"/>
    <property type="project" value="InterPro"/>
</dbReference>
<evidence type="ECO:0000256" key="4">
    <source>
        <dbReference type="ARBA" id="ARBA00023015"/>
    </source>
</evidence>
<dbReference type="InterPro" id="IPR051615">
    <property type="entry name" value="Transcr_Regulatory_Elem"/>
</dbReference>
<evidence type="ECO:0000313" key="10">
    <source>
        <dbReference type="EMBL" id="EEU34256.1"/>
    </source>
</evidence>
<protein>
    <recommendedName>
        <fullName evidence="9">Zn(2)-C6 fungal-type domain-containing protein</fullName>
    </recommendedName>
</protein>
<keyword evidence="7" id="KW-0539">Nucleus</keyword>
<dbReference type="Gene3D" id="4.10.240.10">
    <property type="entry name" value="Zn(2)-C6 fungal-type DNA-binding domain"/>
    <property type="match status" value="1"/>
</dbReference>
<dbReference type="EMBL" id="GG698970">
    <property type="protein sequence ID" value="EEU34256.1"/>
    <property type="molecule type" value="Genomic_DNA"/>
</dbReference>
<dbReference type="Proteomes" id="UP000005206">
    <property type="component" value="Chromosome 10"/>
</dbReference>
<feature type="region of interest" description="Disordered" evidence="8">
    <location>
        <begin position="1"/>
        <end position="30"/>
    </location>
</feature>
<dbReference type="GO" id="GO:0005634">
    <property type="term" value="C:nucleus"/>
    <property type="evidence" value="ECO:0007669"/>
    <property type="project" value="UniProtKB-SubCell"/>
</dbReference>
<dbReference type="OMA" id="PWYPIVD"/>
<keyword evidence="6" id="KW-0804">Transcription</keyword>
<dbReference type="STRING" id="660122.C7ZNU4"/>
<evidence type="ECO:0000259" key="9">
    <source>
        <dbReference type="PROSITE" id="PS50048"/>
    </source>
</evidence>
<keyword evidence="5" id="KW-0238">DNA-binding</keyword>
<dbReference type="eggNOG" id="ENOG502SKM2">
    <property type="taxonomic scope" value="Eukaryota"/>
</dbReference>
<name>C7ZNU4_FUSV7</name>
<dbReference type="InterPro" id="IPR001138">
    <property type="entry name" value="Zn2Cys6_DnaBD"/>
</dbReference>
<accession>C7ZNU4</accession>
<dbReference type="PROSITE" id="PS50048">
    <property type="entry name" value="ZN2_CY6_FUNGAL_2"/>
    <property type="match status" value="1"/>
</dbReference>
<comment type="subcellular location">
    <subcellularLocation>
        <location evidence="1">Nucleus</location>
    </subcellularLocation>
</comment>
<sequence length="726" mass="80495">MADVAPAGRGSAPLSSNPRQKTAVPGKSGARGRYAAKACQECRRRRAKCDGQKPGCSRCSGRQLDCVYTTEDDGRGMAPKAYVRQLQARIQILEEILRMHSIDIDASATQLMLGNVIPQSSTTDVSATAIDQLCDAVEGALALDESMNFDRDGEARYFGTTSGRLEFRASDDLSPREHSSPLTDLYEPTFGDQVIVDQEVEAQLLDLYFIWDNPWFQVVDEALFRDSKSSKGRYYSPLLLHCILACGSRYSDCVEARSDPEDANTAGRPFLNTIEALLHDELKRPSITTIQSLAILSIVYFGSGQDAAGWLYSGMANRLVVDMGLHLDPDTLVSSVRMTVEEAELRRQLYWALYCVDKTSAGYTGRVCAMLVSSPQSKPTSPRSDNSGGRKDFQGAVKLPEIPKHAQQGDPRHTLYSVNPNMSVSLHTSWIKLSQIMERVLSSLYAPKKLPVGDQRRNFFDSTLLELKSWLYGLCTELKPIKGGVLNKFPQAYTLCMVYHTVVILLSRPYIQRHRPSSSRQQPWQQVDPLTQKAVTIYLEAARSVSSLGDQYRQVFGSFRKSPLVATYVNLSAALALLDPPCHSRQGHGPGEADDDRIKSCLQTLEELSTAWKPPANYHCGLLKIIRDRMGSEQSKVPVTESMISQGDPYQYSQETGSNGALLEKQAGGGQATENMDWPLWALEENPDMQPVSEPGFGIQPDSDAIWENFAWNWPSQSFLGDLTDS</sequence>
<evidence type="ECO:0000256" key="3">
    <source>
        <dbReference type="ARBA" id="ARBA00022833"/>
    </source>
</evidence>
<gene>
    <name evidence="10" type="ORF">NECHADRAFT_85544</name>
</gene>
<dbReference type="Pfam" id="PF00172">
    <property type="entry name" value="Zn_clus"/>
    <property type="match status" value="1"/>
</dbReference>
<evidence type="ECO:0000256" key="6">
    <source>
        <dbReference type="ARBA" id="ARBA00023163"/>
    </source>
</evidence>
<dbReference type="InParanoid" id="C7ZNU4"/>
<dbReference type="PROSITE" id="PS00463">
    <property type="entry name" value="ZN2_CY6_FUNGAL_1"/>
    <property type="match status" value="1"/>
</dbReference>
<dbReference type="GO" id="GO:0006351">
    <property type="term" value="P:DNA-templated transcription"/>
    <property type="evidence" value="ECO:0007669"/>
    <property type="project" value="InterPro"/>
</dbReference>
<keyword evidence="4" id="KW-0805">Transcription regulation</keyword>
<dbReference type="GeneID" id="9677904"/>
<dbReference type="SMART" id="SM00066">
    <property type="entry name" value="GAL4"/>
    <property type="match status" value="1"/>
</dbReference>